<comment type="subcellular location">
    <subcellularLocation>
        <location evidence="1">Cell membrane</location>
        <topology evidence="1">Single-pass type II membrane protein</topology>
    </subcellularLocation>
</comment>
<dbReference type="GO" id="GO:0005886">
    <property type="term" value="C:plasma membrane"/>
    <property type="evidence" value="ECO:0007669"/>
    <property type="project" value="UniProtKB-SubCell"/>
</dbReference>
<dbReference type="SMART" id="SM00034">
    <property type="entry name" value="CLECT"/>
    <property type="match status" value="1"/>
</dbReference>
<dbReference type="SUPFAM" id="SSF56436">
    <property type="entry name" value="C-type lectin-like"/>
    <property type="match status" value="1"/>
</dbReference>
<comment type="caution">
    <text evidence="4">The sequence shown here is derived from an EMBL/GenBank/DDBJ whole genome shotgun (WGS) entry which is preliminary data.</text>
</comment>
<dbReference type="EMBL" id="JANPWB010000011">
    <property type="protein sequence ID" value="KAJ1122150.1"/>
    <property type="molecule type" value="Genomic_DNA"/>
</dbReference>
<evidence type="ECO:0000313" key="5">
    <source>
        <dbReference type="Proteomes" id="UP001066276"/>
    </source>
</evidence>
<dbReference type="PANTHER" id="PTHR45710">
    <property type="entry name" value="C-TYPE LECTIN DOMAIN-CONTAINING PROTEIN 180"/>
    <property type="match status" value="1"/>
</dbReference>
<proteinExistence type="predicted"/>
<protein>
    <recommendedName>
        <fullName evidence="3">C-type lectin domain-containing protein</fullName>
    </recommendedName>
</protein>
<dbReference type="AlphaFoldDB" id="A0AAV7PAB0"/>
<dbReference type="InterPro" id="IPR001304">
    <property type="entry name" value="C-type_lectin-like"/>
</dbReference>
<dbReference type="GO" id="GO:0030246">
    <property type="term" value="F:carbohydrate binding"/>
    <property type="evidence" value="ECO:0007669"/>
    <property type="project" value="UniProtKB-KW"/>
</dbReference>
<name>A0AAV7PAB0_PLEWA</name>
<evidence type="ECO:0000259" key="3">
    <source>
        <dbReference type="PROSITE" id="PS50041"/>
    </source>
</evidence>
<evidence type="ECO:0000256" key="2">
    <source>
        <dbReference type="ARBA" id="ARBA00022734"/>
    </source>
</evidence>
<dbReference type="Proteomes" id="UP001066276">
    <property type="component" value="Chromosome 7"/>
</dbReference>
<keyword evidence="2" id="KW-0430">Lectin</keyword>
<keyword evidence="5" id="KW-1185">Reference proteome</keyword>
<gene>
    <name evidence="4" type="ORF">NDU88_000654</name>
</gene>
<organism evidence="4 5">
    <name type="scientific">Pleurodeles waltl</name>
    <name type="common">Iberian ribbed newt</name>
    <dbReference type="NCBI Taxonomy" id="8319"/>
    <lineage>
        <taxon>Eukaryota</taxon>
        <taxon>Metazoa</taxon>
        <taxon>Chordata</taxon>
        <taxon>Craniata</taxon>
        <taxon>Vertebrata</taxon>
        <taxon>Euteleostomi</taxon>
        <taxon>Amphibia</taxon>
        <taxon>Batrachia</taxon>
        <taxon>Caudata</taxon>
        <taxon>Salamandroidea</taxon>
        <taxon>Salamandridae</taxon>
        <taxon>Pleurodelinae</taxon>
        <taxon>Pleurodeles</taxon>
    </lineage>
</organism>
<dbReference type="CDD" id="cd03593">
    <property type="entry name" value="CLECT_NK_receptors_like"/>
    <property type="match status" value="1"/>
</dbReference>
<reference evidence="4" key="1">
    <citation type="journal article" date="2022" name="bioRxiv">
        <title>Sequencing and chromosome-scale assembly of the giantPleurodeles waltlgenome.</title>
        <authorList>
            <person name="Brown T."/>
            <person name="Elewa A."/>
            <person name="Iarovenko S."/>
            <person name="Subramanian E."/>
            <person name="Araus A.J."/>
            <person name="Petzold A."/>
            <person name="Susuki M."/>
            <person name="Suzuki K.-i.T."/>
            <person name="Hayashi T."/>
            <person name="Toyoda A."/>
            <person name="Oliveira C."/>
            <person name="Osipova E."/>
            <person name="Leigh N.D."/>
            <person name="Simon A."/>
            <person name="Yun M.H."/>
        </authorList>
    </citation>
    <scope>NUCLEOTIDE SEQUENCE</scope>
    <source>
        <strain evidence="4">20211129_DDA</strain>
        <tissue evidence="4">Liver</tissue>
    </source>
</reference>
<feature type="domain" description="C-type lectin" evidence="3">
    <location>
        <begin position="52"/>
        <end position="155"/>
    </location>
</feature>
<dbReference type="PROSITE" id="PS50041">
    <property type="entry name" value="C_TYPE_LECTIN_2"/>
    <property type="match status" value="1"/>
</dbReference>
<dbReference type="InterPro" id="IPR016187">
    <property type="entry name" value="CTDL_fold"/>
</dbReference>
<accession>A0AAV7PAB0</accession>
<evidence type="ECO:0000256" key="1">
    <source>
        <dbReference type="ARBA" id="ARBA00004401"/>
    </source>
</evidence>
<evidence type="ECO:0000313" key="4">
    <source>
        <dbReference type="EMBL" id="KAJ1122150.1"/>
    </source>
</evidence>
<sequence>MSTDHLSPWFAIVLKGRQCSKKSQTKGIQSSAAEPGKDGRVLPPCGDGWIWYRDKCFFFSEDEGDWTEAKDSCAALNSSLALVDTQEELDFMLRFKGTRHRWIGLQREFNQQWKWVNGTEFSNWFVVADYSECAYLGYDRVKSVECYSKCKWICTQGSVYG</sequence>
<dbReference type="InterPro" id="IPR016186">
    <property type="entry name" value="C-type_lectin-like/link_sf"/>
</dbReference>
<dbReference type="PANTHER" id="PTHR45710:SF8">
    <property type="entry name" value="RERATING FAMILY MEMBER 4"/>
    <property type="match status" value="1"/>
</dbReference>
<dbReference type="InterPro" id="IPR033992">
    <property type="entry name" value="NKR-like_CTLD"/>
</dbReference>
<dbReference type="Gene3D" id="3.10.100.10">
    <property type="entry name" value="Mannose-Binding Protein A, subunit A"/>
    <property type="match status" value="1"/>
</dbReference>
<dbReference type="InterPro" id="IPR050828">
    <property type="entry name" value="C-type_lectin/matrix_domain"/>
</dbReference>
<dbReference type="Pfam" id="PF00059">
    <property type="entry name" value="Lectin_C"/>
    <property type="match status" value="1"/>
</dbReference>